<dbReference type="AlphaFoldDB" id="A0A6J6Z4H1"/>
<accession>A0A6J6Z4H1</accession>
<feature type="transmembrane region" description="Helical" evidence="1">
    <location>
        <begin position="12"/>
        <end position="31"/>
    </location>
</feature>
<organism evidence="2">
    <name type="scientific">freshwater metagenome</name>
    <dbReference type="NCBI Taxonomy" id="449393"/>
    <lineage>
        <taxon>unclassified sequences</taxon>
        <taxon>metagenomes</taxon>
        <taxon>ecological metagenomes</taxon>
    </lineage>
</organism>
<feature type="transmembrane region" description="Helical" evidence="1">
    <location>
        <begin position="154"/>
        <end position="173"/>
    </location>
</feature>
<feature type="transmembrane region" description="Helical" evidence="1">
    <location>
        <begin position="37"/>
        <end position="54"/>
    </location>
</feature>
<name>A0A6J6Z4H1_9ZZZZ</name>
<dbReference type="EMBL" id="CAFAAL010000189">
    <property type="protein sequence ID" value="CAB4816711.1"/>
    <property type="molecule type" value="Genomic_DNA"/>
</dbReference>
<proteinExistence type="predicted"/>
<feature type="transmembrane region" description="Helical" evidence="1">
    <location>
        <begin position="66"/>
        <end position="92"/>
    </location>
</feature>
<keyword evidence="1" id="KW-1133">Transmembrane helix</keyword>
<keyword evidence="1" id="KW-0472">Membrane</keyword>
<protein>
    <submittedName>
        <fullName evidence="2">Unannotated protein</fullName>
    </submittedName>
</protein>
<gene>
    <name evidence="2" type="ORF">UFOPK3004_01597</name>
</gene>
<reference evidence="2" key="1">
    <citation type="submission" date="2020-05" db="EMBL/GenBank/DDBJ databases">
        <authorList>
            <person name="Chiriac C."/>
            <person name="Salcher M."/>
            <person name="Ghai R."/>
            <person name="Kavagutti S V."/>
        </authorList>
    </citation>
    <scope>NUCLEOTIDE SEQUENCE</scope>
</reference>
<evidence type="ECO:0000313" key="2">
    <source>
        <dbReference type="EMBL" id="CAB4816711.1"/>
    </source>
</evidence>
<evidence type="ECO:0000256" key="1">
    <source>
        <dbReference type="SAM" id="Phobius"/>
    </source>
</evidence>
<sequence length="193" mass="20165">MSRFVDRGANIAAVVGIGMALTIAVSFLMVIPIDPAYLVLAPLSGLLIGWYGNQRAEQLRSRPGRVLVNAAWSGAITAVTFAVLFLGVKLFFFSLDPGYRDERSGGSFTCAAGPACVYERYQAAEGGAAALAEVGITNVATFTDWYWDGQMGSARLLIGTTVIAALVGGLFYLPGAPRVRTALPPSGDSPSGA</sequence>
<keyword evidence="1" id="KW-0812">Transmembrane</keyword>